<reference evidence="1 2" key="1">
    <citation type="submission" date="2014-04" db="EMBL/GenBank/DDBJ databases">
        <authorList>
            <consortium name="DOE Joint Genome Institute"/>
            <person name="Kuo A."/>
            <person name="Kohler A."/>
            <person name="Jargeat P."/>
            <person name="Nagy L.G."/>
            <person name="Floudas D."/>
            <person name="Copeland A."/>
            <person name="Barry K.W."/>
            <person name="Cichocki N."/>
            <person name="Veneault-Fourrey C."/>
            <person name="LaButti K."/>
            <person name="Lindquist E.A."/>
            <person name="Lipzen A."/>
            <person name="Lundell T."/>
            <person name="Morin E."/>
            <person name="Murat C."/>
            <person name="Sun H."/>
            <person name="Tunlid A."/>
            <person name="Henrissat B."/>
            <person name="Grigoriev I.V."/>
            <person name="Hibbett D.S."/>
            <person name="Martin F."/>
            <person name="Nordberg H.P."/>
            <person name="Cantor M.N."/>
            <person name="Hua S.X."/>
        </authorList>
    </citation>
    <scope>NUCLEOTIDE SEQUENCE [LARGE SCALE GENOMIC DNA]</scope>
    <source>
        <strain evidence="1 2">Ve08.2h10</strain>
    </source>
</reference>
<gene>
    <name evidence="1" type="ORF">PAXRUDRAFT_18720</name>
</gene>
<name>A0A0D0BWU3_9AGAM</name>
<evidence type="ECO:0000313" key="1">
    <source>
        <dbReference type="EMBL" id="KIK75757.1"/>
    </source>
</evidence>
<accession>A0A0D0BWU3</accession>
<proteinExistence type="predicted"/>
<dbReference type="InParanoid" id="A0A0D0BWU3"/>
<organism evidence="1 2">
    <name type="scientific">Paxillus rubicundulus Ve08.2h10</name>
    <dbReference type="NCBI Taxonomy" id="930991"/>
    <lineage>
        <taxon>Eukaryota</taxon>
        <taxon>Fungi</taxon>
        <taxon>Dikarya</taxon>
        <taxon>Basidiomycota</taxon>
        <taxon>Agaricomycotina</taxon>
        <taxon>Agaricomycetes</taxon>
        <taxon>Agaricomycetidae</taxon>
        <taxon>Boletales</taxon>
        <taxon>Paxilineae</taxon>
        <taxon>Paxillaceae</taxon>
        <taxon>Paxillus</taxon>
    </lineage>
</organism>
<dbReference type="Proteomes" id="UP000054538">
    <property type="component" value="Unassembled WGS sequence"/>
</dbReference>
<dbReference type="AlphaFoldDB" id="A0A0D0BWU3"/>
<keyword evidence="2" id="KW-1185">Reference proteome</keyword>
<dbReference type="HOGENOM" id="CLU_2961500_0_0_1"/>
<protein>
    <submittedName>
        <fullName evidence="1">Uncharacterized protein</fullName>
    </submittedName>
</protein>
<dbReference type="EMBL" id="KN827888">
    <property type="protein sequence ID" value="KIK75757.1"/>
    <property type="molecule type" value="Genomic_DNA"/>
</dbReference>
<reference evidence="2" key="2">
    <citation type="submission" date="2015-01" db="EMBL/GenBank/DDBJ databases">
        <title>Evolutionary Origins and Diversification of the Mycorrhizal Mutualists.</title>
        <authorList>
            <consortium name="DOE Joint Genome Institute"/>
            <consortium name="Mycorrhizal Genomics Consortium"/>
            <person name="Kohler A."/>
            <person name="Kuo A."/>
            <person name="Nagy L.G."/>
            <person name="Floudas D."/>
            <person name="Copeland A."/>
            <person name="Barry K.W."/>
            <person name="Cichocki N."/>
            <person name="Veneault-Fourrey C."/>
            <person name="LaButti K."/>
            <person name="Lindquist E.A."/>
            <person name="Lipzen A."/>
            <person name="Lundell T."/>
            <person name="Morin E."/>
            <person name="Murat C."/>
            <person name="Riley R."/>
            <person name="Ohm R."/>
            <person name="Sun H."/>
            <person name="Tunlid A."/>
            <person name="Henrissat B."/>
            <person name="Grigoriev I.V."/>
            <person name="Hibbett D.S."/>
            <person name="Martin F."/>
        </authorList>
    </citation>
    <scope>NUCLEOTIDE SEQUENCE [LARGE SCALE GENOMIC DNA]</scope>
    <source>
        <strain evidence="2">Ve08.2h10</strain>
    </source>
</reference>
<sequence>MAQTEASHEVKDVFPYPFNPISHPYWAVDLSHPLRGFPVLKMQAPDLQGSLAVTVVPVT</sequence>
<evidence type="ECO:0000313" key="2">
    <source>
        <dbReference type="Proteomes" id="UP000054538"/>
    </source>
</evidence>